<feature type="compositionally biased region" description="Acidic residues" evidence="5">
    <location>
        <begin position="44"/>
        <end position="60"/>
    </location>
</feature>
<dbReference type="SMART" id="SM00744">
    <property type="entry name" value="RINGv"/>
    <property type="match status" value="1"/>
</dbReference>
<organism evidence="8 9">
    <name type="scientific">Coptis chinensis</name>
    <dbReference type="NCBI Taxonomy" id="261450"/>
    <lineage>
        <taxon>Eukaryota</taxon>
        <taxon>Viridiplantae</taxon>
        <taxon>Streptophyta</taxon>
        <taxon>Embryophyta</taxon>
        <taxon>Tracheophyta</taxon>
        <taxon>Spermatophyta</taxon>
        <taxon>Magnoliopsida</taxon>
        <taxon>Ranunculales</taxon>
        <taxon>Ranunculaceae</taxon>
        <taxon>Coptidoideae</taxon>
        <taxon>Coptis</taxon>
    </lineage>
</organism>
<evidence type="ECO:0000313" key="9">
    <source>
        <dbReference type="Proteomes" id="UP000631114"/>
    </source>
</evidence>
<dbReference type="EMBL" id="JADFTS010000002">
    <property type="protein sequence ID" value="KAF9621126.1"/>
    <property type="molecule type" value="Genomic_DNA"/>
</dbReference>
<dbReference type="GO" id="GO:0016567">
    <property type="term" value="P:protein ubiquitination"/>
    <property type="evidence" value="ECO:0007669"/>
    <property type="project" value="TreeGrafter"/>
</dbReference>
<protein>
    <recommendedName>
        <fullName evidence="7">RING-type domain-containing protein</fullName>
    </recommendedName>
</protein>
<evidence type="ECO:0000313" key="8">
    <source>
        <dbReference type="EMBL" id="KAF9621126.1"/>
    </source>
</evidence>
<keyword evidence="1" id="KW-0479">Metal-binding</keyword>
<keyword evidence="9" id="KW-1185">Reference proteome</keyword>
<gene>
    <name evidence="8" type="ORF">IFM89_016620</name>
</gene>
<dbReference type="Proteomes" id="UP000631114">
    <property type="component" value="Unassembled WGS sequence"/>
</dbReference>
<feature type="region of interest" description="Disordered" evidence="5">
    <location>
        <begin position="44"/>
        <end position="70"/>
    </location>
</feature>
<dbReference type="PROSITE" id="PS50089">
    <property type="entry name" value="ZF_RING_2"/>
    <property type="match status" value="1"/>
</dbReference>
<keyword evidence="6" id="KW-1133">Transmembrane helix</keyword>
<reference evidence="8 9" key="1">
    <citation type="submission" date="2020-10" db="EMBL/GenBank/DDBJ databases">
        <title>The Coptis chinensis genome and diversification of protoberbering-type alkaloids.</title>
        <authorList>
            <person name="Wang B."/>
            <person name="Shu S."/>
            <person name="Song C."/>
            <person name="Liu Y."/>
        </authorList>
    </citation>
    <scope>NUCLEOTIDE SEQUENCE [LARGE SCALE GENOMIC DNA]</scope>
    <source>
        <strain evidence="8">HL-2020</strain>
        <tissue evidence="8">Leaf</tissue>
    </source>
</reference>
<name>A0A835INW8_9MAGN</name>
<dbReference type="Gene3D" id="3.30.40.10">
    <property type="entry name" value="Zinc/RING finger domain, C3HC4 (zinc finger)"/>
    <property type="match status" value="1"/>
</dbReference>
<dbReference type="PANTHER" id="PTHR45676">
    <property type="entry name" value="RING-H2 FINGER PROTEIN ATL51-RELATED"/>
    <property type="match status" value="1"/>
</dbReference>
<feature type="domain" description="RING-type" evidence="7">
    <location>
        <begin position="143"/>
        <end position="186"/>
    </location>
</feature>
<dbReference type="InterPro" id="IPR011016">
    <property type="entry name" value="Znf_RING-CH"/>
</dbReference>
<dbReference type="PANTHER" id="PTHR45676:SF69">
    <property type="entry name" value="OS06G0155200 PROTEIN"/>
    <property type="match status" value="1"/>
</dbReference>
<keyword evidence="6" id="KW-0812">Transmembrane</keyword>
<proteinExistence type="predicted"/>
<sequence length="199" mass="22511">MAISSPPIAPHHVSVFHDIVLNISIVVLLWVVFMAVIRTFESDGERDDESEYESEEEDEPGGSSQQQGYRLRRMHPSATQILSYIQETRPAPPTHAVIDIEALKRSIRLHGQSDPSFITQRLNDASEYKLSSRDALSSELTDCAICLDQVRTGQDRRVLWCEHKFHNICIETWLNGQGNGTCPICRTVPDIHKMSQLPC</sequence>
<keyword evidence="6" id="KW-0472">Membrane</keyword>
<dbReference type="GO" id="GO:0008270">
    <property type="term" value="F:zinc ion binding"/>
    <property type="evidence" value="ECO:0007669"/>
    <property type="project" value="UniProtKB-KW"/>
</dbReference>
<evidence type="ECO:0000256" key="4">
    <source>
        <dbReference type="PROSITE-ProRule" id="PRU00175"/>
    </source>
</evidence>
<evidence type="ECO:0000259" key="7">
    <source>
        <dbReference type="PROSITE" id="PS50089"/>
    </source>
</evidence>
<accession>A0A835INW8</accession>
<evidence type="ECO:0000256" key="6">
    <source>
        <dbReference type="SAM" id="Phobius"/>
    </source>
</evidence>
<dbReference type="Pfam" id="PF13639">
    <property type="entry name" value="zf-RING_2"/>
    <property type="match status" value="1"/>
</dbReference>
<dbReference type="SMART" id="SM00184">
    <property type="entry name" value="RING"/>
    <property type="match status" value="1"/>
</dbReference>
<feature type="transmembrane region" description="Helical" evidence="6">
    <location>
        <begin position="19"/>
        <end position="37"/>
    </location>
</feature>
<evidence type="ECO:0000256" key="1">
    <source>
        <dbReference type="ARBA" id="ARBA00022723"/>
    </source>
</evidence>
<dbReference type="AlphaFoldDB" id="A0A835INW8"/>
<comment type="caution">
    <text evidence="8">The sequence shown here is derived from an EMBL/GenBank/DDBJ whole genome shotgun (WGS) entry which is preliminary data.</text>
</comment>
<dbReference type="OrthoDB" id="8062037at2759"/>
<evidence type="ECO:0000256" key="2">
    <source>
        <dbReference type="ARBA" id="ARBA00022771"/>
    </source>
</evidence>
<dbReference type="InterPro" id="IPR013083">
    <property type="entry name" value="Znf_RING/FYVE/PHD"/>
</dbReference>
<evidence type="ECO:0000256" key="5">
    <source>
        <dbReference type="SAM" id="MobiDB-lite"/>
    </source>
</evidence>
<dbReference type="SUPFAM" id="SSF57850">
    <property type="entry name" value="RING/U-box"/>
    <property type="match status" value="1"/>
</dbReference>
<evidence type="ECO:0000256" key="3">
    <source>
        <dbReference type="ARBA" id="ARBA00022833"/>
    </source>
</evidence>
<dbReference type="InterPro" id="IPR001841">
    <property type="entry name" value="Znf_RING"/>
</dbReference>
<keyword evidence="2 4" id="KW-0863">Zinc-finger</keyword>
<keyword evidence="3" id="KW-0862">Zinc</keyword>